<evidence type="ECO:0000256" key="2">
    <source>
        <dbReference type="SAM" id="Phobius"/>
    </source>
</evidence>
<reference evidence="3 4" key="1">
    <citation type="submission" date="2024-09" db="EMBL/GenBank/DDBJ databases">
        <title>Rethinking Asexuality: The Enigmatic Case of Functional Sexual Genes in Lepraria (Stereocaulaceae).</title>
        <authorList>
            <person name="Doellman M."/>
            <person name="Sun Y."/>
            <person name="Barcenas-Pena A."/>
            <person name="Lumbsch H.T."/>
            <person name="Grewe F."/>
        </authorList>
    </citation>
    <scope>NUCLEOTIDE SEQUENCE [LARGE SCALE GENOMIC DNA]</scope>
    <source>
        <strain evidence="3 4">Grewe 0041</strain>
    </source>
</reference>
<feature type="compositionally biased region" description="Low complexity" evidence="1">
    <location>
        <begin position="1"/>
        <end position="19"/>
    </location>
</feature>
<organism evidence="3 4">
    <name type="scientific">Lepraria finkii</name>
    <dbReference type="NCBI Taxonomy" id="1340010"/>
    <lineage>
        <taxon>Eukaryota</taxon>
        <taxon>Fungi</taxon>
        <taxon>Dikarya</taxon>
        <taxon>Ascomycota</taxon>
        <taxon>Pezizomycotina</taxon>
        <taxon>Lecanoromycetes</taxon>
        <taxon>OSLEUM clade</taxon>
        <taxon>Lecanoromycetidae</taxon>
        <taxon>Lecanorales</taxon>
        <taxon>Lecanorineae</taxon>
        <taxon>Stereocaulaceae</taxon>
        <taxon>Lepraria</taxon>
    </lineage>
</organism>
<gene>
    <name evidence="3" type="ORF">ABVK25_005883</name>
</gene>
<accession>A0ABR4B7W1</accession>
<proteinExistence type="predicted"/>
<keyword evidence="2" id="KW-0812">Transmembrane</keyword>
<comment type="caution">
    <text evidence="3">The sequence shown here is derived from an EMBL/GenBank/DDBJ whole genome shotgun (WGS) entry which is preliminary data.</text>
</comment>
<evidence type="ECO:0000313" key="3">
    <source>
        <dbReference type="EMBL" id="KAL2053954.1"/>
    </source>
</evidence>
<evidence type="ECO:0000256" key="1">
    <source>
        <dbReference type="SAM" id="MobiDB-lite"/>
    </source>
</evidence>
<feature type="region of interest" description="Disordered" evidence="1">
    <location>
        <begin position="1"/>
        <end position="23"/>
    </location>
</feature>
<dbReference type="EMBL" id="JBHFEH010000018">
    <property type="protein sequence ID" value="KAL2053954.1"/>
    <property type="molecule type" value="Genomic_DNA"/>
</dbReference>
<keyword evidence="4" id="KW-1185">Reference proteome</keyword>
<name>A0ABR4B7W1_9LECA</name>
<evidence type="ECO:0000313" key="4">
    <source>
        <dbReference type="Proteomes" id="UP001590951"/>
    </source>
</evidence>
<keyword evidence="2" id="KW-0472">Membrane</keyword>
<protein>
    <submittedName>
        <fullName evidence="3">Uncharacterized protein</fullName>
    </submittedName>
</protein>
<feature type="transmembrane region" description="Helical" evidence="2">
    <location>
        <begin position="27"/>
        <end position="50"/>
    </location>
</feature>
<dbReference type="Proteomes" id="UP001590951">
    <property type="component" value="Unassembled WGS sequence"/>
</dbReference>
<sequence>MSSSTPSIINPTSTPIATPQSSNKHSVALGVGIGVPLGAFIFAALAMLLYRDRRSKKAIRDLQVSMPNAKGAMIVQDSSEFQGQYSEENELPTGFDRRELPTGHEDHKMPVAMPRYEMWQAKEEHYTRDSQDTIELIDSVPTILPRAATLDFRVDKRRVASSELPVATVAAS</sequence>
<keyword evidence="2" id="KW-1133">Transmembrane helix</keyword>